<reference evidence="2" key="1">
    <citation type="submission" date="2020-06" db="EMBL/GenBank/DDBJ databases">
        <title>Draft genome sequences of strains closely related to Aspergillus parafelis and Aspergillus hiratsukae.</title>
        <authorList>
            <person name="Dos Santos R.A.C."/>
            <person name="Rivero-Menendez O."/>
            <person name="Steenwyk J.L."/>
            <person name="Mead M.E."/>
            <person name="Goldman G.H."/>
            <person name="Alastruey-Izquierdo A."/>
            <person name="Rokas A."/>
        </authorList>
    </citation>
    <scope>NUCLEOTIDE SEQUENCE</scope>
    <source>
        <strain evidence="2">CNM-CM7691</strain>
    </source>
</reference>
<gene>
    <name evidence="2" type="ORF">CNMCM7691_000705</name>
</gene>
<keyword evidence="3" id="KW-1185">Reference proteome</keyword>
<sequence length="137" mass="14248">MRLTSPFSVFAAVVAVKAATNTTETAAVETIVKALKQGDFVGAAIDLFTLGNCNIADDAVCLSQFATVVVDCGNAAVNQGKNPSDDLNCFKDALAAIGNAGVRFPFDFILMLSRLDVLGIADACLEEGFSIAQALIQ</sequence>
<feature type="chain" id="PRO_5034455727" evidence="1">
    <location>
        <begin position="19"/>
        <end position="137"/>
    </location>
</feature>
<dbReference type="Proteomes" id="UP000641853">
    <property type="component" value="Unassembled WGS sequence"/>
</dbReference>
<keyword evidence="1" id="KW-0732">Signal</keyword>
<evidence type="ECO:0000313" key="2">
    <source>
        <dbReference type="EMBL" id="KAF7181487.1"/>
    </source>
</evidence>
<evidence type="ECO:0000256" key="1">
    <source>
        <dbReference type="SAM" id="SignalP"/>
    </source>
</evidence>
<dbReference type="EMBL" id="JACBAG010001811">
    <property type="protein sequence ID" value="KAF7181487.1"/>
    <property type="molecule type" value="Genomic_DNA"/>
</dbReference>
<organism evidence="2 3">
    <name type="scientific">Aspergillus felis</name>
    <dbReference type="NCBI Taxonomy" id="1287682"/>
    <lineage>
        <taxon>Eukaryota</taxon>
        <taxon>Fungi</taxon>
        <taxon>Dikarya</taxon>
        <taxon>Ascomycota</taxon>
        <taxon>Pezizomycotina</taxon>
        <taxon>Eurotiomycetes</taxon>
        <taxon>Eurotiomycetidae</taxon>
        <taxon>Eurotiales</taxon>
        <taxon>Aspergillaceae</taxon>
        <taxon>Aspergillus</taxon>
        <taxon>Aspergillus subgen. Fumigati</taxon>
    </lineage>
</organism>
<protein>
    <submittedName>
        <fullName evidence="2">Uncharacterized protein</fullName>
    </submittedName>
</protein>
<name>A0A8H6R0A4_9EURO</name>
<feature type="signal peptide" evidence="1">
    <location>
        <begin position="1"/>
        <end position="18"/>
    </location>
</feature>
<dbReference type="AlphaFoldDB" id="A0A8H6R0A4"/>
<accession>A0A8H6R0A4</accession>
<proteinExistence type="predicted"/>
<comment type="caution">
    <text evidence="2">The sequence shown here is derived from an EMBL/GenBank/DDBJ whole genome shotgun (WGS) entry which is preliminary data.</text>
</comment>
<evidence type="ECO:0000313" key="3">
    <source>
        <dbReference type="Proteomes" id="UP000641853"/>
    </source>
</evidence>